<organism evidence="1 2">
    <name type="scientific">Cladophialophora immunda</name>
    <dbReference type="NCBI Taxonomy" id="569365"/>
    <lineage>
        <taxon>Eukaryota</taxon>
        <taxon>Fungi</taxon>
        <taxon>Dikarya</taxon>
        <taxon>Ascomycota</taxon>
        <taxon>Pezizomycotina</taxon>
        <taxon>Eurotiomycetes</taxon>
        <taxon>Chaetothyriomycetidae</taxon>
        <taxon>Chaetothyriales</taxon>
        <taxon>Herpotrichiellaceae</taxon>
        <taxon>Cladophialophora</taxon>
    </lineage>
</organism>
<name>A0A0D1Z2S8_9EURO</name>
<evidence type="ECO:0000313" key="1">
    <source>
        <dbReference type="EMBL" id="KIW21931.1"/>
    </source>
</evidence>
<evidence type="ECO:0000313" key="2">
    <source>
        <dbReference type="Proteomes" id="UP000054466"/>
    </source>
</evidence>
<dbReference type="GeneID" id="27351857"/>
<reference evidence="1 2" key="1">
    <citation type="submission" date="2015-01" db="EMBL/GenBank/DDBJ databases">
        <title>The Genome Sequence of Cladophialophora immunda CBS83496.</title>
        <authorList>
            <consortium name="The Broad Institute Genomics Platform"/>
            <person name="Cuomo C."/>
            <person name="de Hoog S."/>
            <person name="Gorbushina A."/>
            <person name="Stielow B."/>
            <person name="Teixiera M."/>
            <person name="Abouelleil A."/>
            <person name="Chapman S.B."/>
            <person name="Priest M."/>
            <person name="Young S.K."/>
            <person name="Wortman J."/>
            <person name="Nusbaum C."/>
            <person name="Birren B."/>
        </authorList>
    </citation>
    <scope>NUCLEOTIDE SEQUENCE [LARGE SCALE GENOMIC DNA]</scope>
    <source>
        <strain evidence="1 2">CBS 83496</strain>
    </source>
</reference>
<dbReference type="VEuPathDB" id="FungiDB:PV07_12663"/>
<proteinExistence type="predicted"/>
<gene>
    <name evidence="1" type="ORF">PV07_12663</name>
</gene>
<dbReference type="EMBL" id="KN847083">
    <property type="protein sequence ID" value="KIW21931.1"/>
    <property type="molecule type" value="Genomic_DNA"/>
</dbReference>
<dbReference type="OrthoDB" id="4207519at2759"/>
<dbReference type="HOGENOM" id="CLU_2049442_0_0_1"/>
<sequence>MELGSLLGFGIRALGQTFGRGHWEALSGFFQYLVSFWACGRDAGFGTSFRHLGCKIWWLNFLPIDDQPMEIINPTNNSPVVVCHSRKKSSEPSSRKMGWRSFYRERLRDTQGVANLARRA</sequence>
<protein>
    <submittedName>
        <fullName evidence="1">Uncharacterized protein</fullName>
    </submittedName>
</protein>
<dbReference type="Proteomes" id="UP000054466">
    <property type="component" value="Unassembled WGS sequence"/>
</dbReference>
<accession>A0A0D1Z2S8</accession>
<keyword evidence="2" id="KW-1185">Reference proteome</keyword>
<dbReference type="AlphaFoldDB" id="A0A0D1Z2S8"/>
<dbReference type="RefSeq" id="XP_016242147.1">
    <property type="nucleotide sequence ID" value="XM_016400211.1"/>
</dbReference>